<keyword evidence="1" id="KW-0175">Coiled coil</keyword>
<dbReference type="InterPro" id="IPR001752">
    <property type="entry name" value="Kinesin_motor_dom"/>
</dbReference>
<keyword evidence="5" id="KW-1185">Reference proteome</keyword>
<dbReference type="SUPFAM" id="SSF52540">
    <property type="entry name" value="P-loop containing nucleoside triphosphate hydrolases"/>
    <property type="match status" value="1"/>
</dbReference>
<feature type="domain" description="Kinesin motor" evidence="3">
    <location>
        <begin position="147"/>
        <end position="193"/>
    </location>
</feature>
<dbReference type="GO" id="GO:0005524">
    <property type="term" value="F:ATP binding"/>
    <property type="evidence" value="ECO:0007669"/>
    <property type="project" value="InterPro"/>
</dbReference>
<dbReference type="Proteomes" id="UP000812287">
    <property type="component" value="Unassembled WGS sequence"/>
</dbReference>
<sequence>MDVSNVDPEAVLVDSETLEADVSVEMDEAWLRTMLTMGSEIRSWSLSGMYFLGVSVDIKPDPVLVYDLRMQTRHGFRRQAPVLSMSILSMQSLALRTLRRTNLTLTLYSLAHRTNLFTAPSLNRMCMPPWKDTTLSSLHTDRPPPREEVVMSLKGVKDVLKRGESHRRTACTDWDERSSRSHSVFRLVIESREGGEALDE</sequence>
<protein>
    <recommendedName>
        <fullName evidence="3">Kinesin motor domain-containing protein</fullName>
    </recommendedName>
</protein>
<reference evidence="4" key="1">
    <citation type="submission" date="2020-11" db="EMBL/GenBank/DDBJ databases">
        <title>Adaptations for nitrogen fixation in a non-lichenized fungal sporocarp promotes dispersal by wood-feeding termites.</title>
        <authorList>
            <consortium name="DOE Joint Genome Institute"/>
            <person name="Koch R.A."/>
            <person name="Yoon G."/>
            <person name="Arayal U."/>
            <person name="Lail K."/>
            <person name="Amirebrahimi M."/>
            <person name="Labutti K."/>
            <person name="Lipzen A."/>
            <person name="Riley R."/>
            <person name="Barry K."/>
            <person name="Henrissat B."/>
            <person name="Grigoriev I.V."/>
            <person name="Herr J.R."/>
            <person name="Aime M.C."/>
        </authorList>
    </citation>
    <scope>NUCLEOTIDE SEQUENCE</scope>
    <source>
        <strain evidence="4">MCA 3950</strain>
    </source>
</reference>
<name>A0A9P7VF37_9AGAR</name>
<dbReference type="PANTHER" id="PTHR47968">
    <property type="entry name" value="CENTROMERE PROTEIN E"/>
    <property type="match status" value="1"/>
</dbReference>
<evidence type="ECO:0000313" key="4">
    <source>
        <dbReference type="EMBL" id="KAG7439403.1"/>
    </source>
</evidence>
<proteinExistence type="predicted"/>
<dbReference type="Pfam" id="PF00225">
    <property type="entry name" value="Kinesin"/>
    <property type="match status" value="1"/>
</dbReference>
<dbReference type="InterPro" id="IPR027640">
    <property type="entry name" value="Kinesin-like_fam"/>
</dbReference>
<gene>
    <name evidence="4" type="ORF">BT62DRAFT_737417</name>
</gene>
<dbReference type="RefSeq" id="XP_043032903.1">
    <property type="nucleotide sequence ID" value="XM_043182090.1"/>
</dbReference>
<dbReference type="GO" id="GO:0003777">
    <property type="term" value="F:microtubule motor activity"/>
    <property type="evidence" value="ECO:0007669"/>
    <property type="project" value="InterPro"/>
</dbReference>
<accession>A0A9P7VF37</accession>
<dbReference type="GO" id="GO:0008017">
    <property type="term" value="F:microtubule binding"/>
    <property type="evidence" value="ECO:0007669"/>
    <property type="project" value="InterPro"/>
</dbReference>
<dbReference type="Gene3D" id="3.40.850.10">
    <property type="entry name" value="Kinesin motor domain"/>
    <property type="match status" value="1"/>
</dbReference>
<evidence type="ECO:0000256" key="1">
    <source>
        <dbReference type="ARBA" id="ARBA00023054"/>
    </source>
</evidence>
<dbReference type="GeneID" id="66104386"/>
<evidence type="ECO:0000256" key="2">
    <source>
        <dbReference type="ARBA" id="ARBA00023175"/>
    </source>
</evidence>
<dbReference type="GO" id="GO:0007018">
    <property type="term" value="P:microtubule-based movement"/>
    <property type="evidence" value="ECO:0007669"/>
    <property type="project" value="InterPro"/>
</dbReference>
<dbReference type="PANTHER" id="PTHR47968:SF75">
    <property type="entry name" value="CENTROMERE-ASSOCIATED PROTEIN E"/>
    <property type="match status" value="1"/>
</dbReference>
<dbReference type="InterPro" id="IPR036961">
    <property type="entry name" value="Kinesin_motor_dom_sf"/>
</dbReference>
<comment type="caution">
    <text evidence="4">The sequence shown here is derived from an EMBL/GenBank/DDBJ whole genome shotgun (WGS) entry which is preliminary data.</text>
</comment>
<dbReference type="AlphaFoldDB" id="A0A9P7VF37"/>
<evidence type="ECO:0000259" key="3">
    <source>
        <dbReference type="Pfam" id="PF00225"/>
    </source>
</evidence>
<dbReference type="OrthoDB" id="2663075at2759"/>
<organism evidence="4 5">
    <name type="scientific">Guyanagaster necrorhizus</name>
    <dbReference type="NCBI Taxonomy" id="856835"/>
    <lineage>
        <taxon>Eukaryota</taxon>
        <taxon>Fungi</taxon>
        <taxon>Dikarya</taxon>
        <taxon>Basidiomycota</taxon>
        <taxon>Agaricomycotina</taxon>
        <taxon>Agaricomycetes</taxon>
        <taxon>Agaricomycetidae</taxon>
        <taxon>Agaricales</taxon>
        <taxon>Marasmiineae</taxon>
        <taxon>Physalacriaceae</taxon>
        <taxon>Guyanagaster</taxon>
    </lineage>
</organism>
<dbReference type="EMBL" id="MU250596">
    <property type="protein sequence ID" value="KAG7439403.1"/>
    <property type="molecule type" value="Genomic_DNA"/>
</dbReference>
<keyword evidence="2" id="KW-0505">Motor protein</keyword>
<evidence type="ECO:0000313" key="5">
    <source>
        <dbReference type="Proteomes" id="UP000812287"/>
    </source>
</evidence>
<dbReference type="InterPro" id="IPR027417">
    <property type="entry name" value="P-loop_NTPase"/>
</dbReference>